<dbReference type="InterPro" id="IPR050954">
    <property type="entry name" value="ET_IronSulfur_Cluster-Binding"/>
</dbReference>
<keyword evidence="6" id="KW-0808">Transferase</keyword>
<dbReference type="GO" id="GO:0016740">
    <property type="term" value="F:transferase activity"/>
    <property type="evidence" value="ECO:0007669"/>
    <property type="project" value="UniProtKB-KW"/>
</dbReference>
<keyword evidence="3" id="KW-0408">Iron</keyword>
<accession>A0A1W1HGR2</accession>
<dbReference type="PANTHER" id="PTHR43177:SF3">
    <property type="entry name" value="PROTEIN NRFC HOMOLOG"/>
    <property type="match status" value="1"/>
</dbReference>
<organism evidence="6 7">
    <name type="scientific">Desulfamplus magnetovallimortis</name>
    <dbReference type="NCBI Taxonomy" id="1246637"/>
    <lineage>
        <taxon>Bacteria</taxon>
        <taxon>Pseudomonadati</taxon>
        <taxon>Thermodesulfobacteriota</taxon>
        <taxon>Desulfobacteria</taxon>
        <taxon>Desulfobacterales</taxon>
        <taxon>Desulfobacteraceae</taxon>
        <taxon>Desulfamplus</taxon>
    </lineage>
</organism>
<keyword evidence="1" id="KW-0004">4Fe-4S</keyword>
<dbReference type="InterPro" id="IPR013783">
    <property type="entry name" value="Ig-like_fold"/>
</dbReference>
<dbReference type="Gene3D" id="3.30.70.20">
    <property type="match status" value="2"/>
</dbReference>
<dbReference type="PANTHER" id="PTHR43177">
    <property type="entry name" value="PROTEIN NRFC"/>
    <property type="match status" value="1"/>
</dbReference>
<evidence type="ECO:0000313" key="6">
    <source>
        <dbReference type="EMBL" id="SLM31701.1"/>
    </source>
</evidence>
<dbReference type="SUPFAM" id="SSF54862">
    <property type="entry name" value="4Fe-4S ferredoxins"/>
    <property type="match status" value="1"/>
</dbReference>
<dbReference type="Gene3D" id="2.60.40.10">
    <property type="entry name" value="Immunoglobulins"/>
    <property type="match status" value="1"/>
</dbReference>
<evidence type="ECO:0000256" key="1">
    <source>
        <dbReference type="ARBA" id="ARBA00022485"/>
    </source>
</evidence>
<evidence type="ECO:0000313" key="7">
    <source>
        <dbReference type="Proteomes" id="UP000191931"/>
    </source>
</evidence>
<gene>
    <name evidence="6" type="ORF">MTBBW1_410056</name>
</gene>
<dbReference type="InterPro" id="IPR017896">
    <property type="entry name" value="4Fe4S_Fe-S-bd"/>
</dbReference>
<dbReference type="EMBL" id="FWEV01000283">
    <property type="protein sequence ID" value="SLM31701.1"/>
    <property type="molecule type" value="Genomic_DNA"/>
</dbReference>
<keyword evidence="4" id="KW-0411">Iron-sulfur</keyword>
<keyword evidence="7" id="KW-1185">Reference proteome</keyword>
<feature type="domain" description="4Fe-4S ferredoxin-type" evidence="5">
    <location>
        <begin position="92"/>
        <end position="121"/>
    </location>
</feature>
<dbReference type="Pfam" id="PF13247">
    <property type="entry name" value="Fer4_11"/>
    <property type="match status" value="1"/>
</dbReference>
<dbReference type="Proteomes" id="UP000191931">
    <property type="component" value="Unassembled WGS sequence"/>
</dbReference>
<evidence type="ECO:0000256" key="2">
    <source>
        <dbReference type="ARBA" id="ARBA00022723"/>
    </source>
</evidence>
<dbReference type="OrthoDB" id="9789030at2"/>
<feature type="domain" description="4Fe-4S ferredoxin-type" evidence="5">
    <location>
        <begin position="4"/>
        <end position="33"/>
    </location>
</feature>
<dbReference type="STRING" id="1246637.MTBBW1_410056"/>
<dbReference type="CDD" id="cd10552">
    <property type="entry name" value="TH_beta_N"/>
    <property type="match status" value="1"/>
</dbReference>
<evidence type="ECO:0000256" key="3">
    <source>
        <dbReference type="ARBA" id="ARBA00023004"/>
    </source>
</evidence>
<evidence type="ECO:0000256" key="4">
    <source>
        <dbReference type="ARBA" id="ARBA00023014"/>
    </source>
</evidence>
<dbReference type="GO" id="GO:0046872">
    <property type="term" value="F:metal ion binding"/>
    <property type="evidence" value="ECO:0007669"/>
    <property type="project" value="UniProtKB-KW"/>
</dbReference>
<dbReference type="RefSeq" id="WP_080800703.1">
    <property type="nucleotide sequence ID" value="NZ_LT828541.1"/>
</dbReference>
<name>A0A1W1HGR2_9BACT</name>
<proteinExistence type="predicted"/>
<dbReference type="PROSITE" id="PS51379">
    <property type="entry name" value="4FE4S_FER_2"/>
    <property type="match status" value="2"/>
</dbReference>
<evidence type="ECO:0000259" key="5">
    <source>
        <dbReference type="PROSITE" id="PS51379"/>
    </source>
</evidence>
<dbReference type="GO" id="GO:0051539">
    <property type="term" value="F:4 iron, 4 sulfur cluster binding"/>
    <property type="evidence" value="ECO:0007669"/>
    <property type="project" value="UniProtKB-KW"/>
</dbReference>
<dbReference type="AlphaFoldDB" id="A0A1W1HGR2"/>
<protein>
    <submittedName>
        <fullName evidence="6">Putative pyrogallol hydroxytransferase small subunit</fullName>
    </submittedName>
</protein>
<keyword evidence="2" id="KW-0479">Metal-binding</keyword>
<sequence length="278" mass="31126">MARKTILIDVNRCTGCYNCFLACRDEHFGNDYLPYSAAQPLNGQFWMRINEIERGKFPRPKLSHIPNACMHCEAAPCISAAKNGAVYKRDDGIVVIDPEKAKGQKDIVNACPYRAIYWNEELEIPQKCTMCVHRLEEGEKMPRCVESCPTGAMYFGDIDDPESEISKVTKVSKTESFHPEYGTAPSVKYIGIPKRFVAGEVVLSDQQEECAEGVKIILEGNGEKREILSDAYGDFEFEGLEKNSAYSITVEKDGYDSCKAEFFTRTDVNLGEIVISPA</sequence>
<reference evidence="6 7" key="1">
    <citation type="submission" date="2017-03" db="EMBL/GenBank/DDBJ databases">
        <authorList>
            <person name="Afonso C.L."/>
            <person name="Miller P.J."/>
            <person name="Scott M.A."/>
            <person name="Spackman E."/>
            <person name="Goraichik I."/>
            <person name="Dimitrov K.M."/>
            <person name="Suarez D.L."/>
            <person name="Swayne D.E."/>
        </authorList>
    </citation>
    <scope>NUCLEOTIDE SEQUENCE [LARGE SCALE GENOMIC DNA]</scope>
    <source>
        <strain evidence="6">PRJEB14757</strain>
    </source>
</reference>